<protein>
    <submittedName>
        <fullName evidence="6">Polysialic acid transport protein KpsD</fullName>
    </submittedName>
</protein>
<comment type="caution">
    <text evidence="6">The sequence shown here is derived from an EMBL/GenBank/DDBJ whole genome shotgun (WGS) entry which is preliminary data.</text>
</comment>
<evidence type="ECO:0000259" key="5">
    <source>
        <dbReference type="Pfam" id="PF10531"/>
    </source>
</evidence>
<dbReference type="Gene3D" id="3.10.560.10">
    <property type="entry name" value="Outer membrane lipoprotein wza domain like"/>
    <property type="match status" value="2"/>
</dbReference>
<feature type="domain" description="Soluble ligand binding" evidence="5">
    <location>
        <begin position="520"/>
        <end position="569"/>
    </location>
</feature>
<dbReference type="EMBL" id="JAAEDH010000003">
    <property type="protein sequence ID" value="MBR0654369.1"/>
    <property type="molecule type" value="Genomic_DNA"/>
</dbReference>
<evidence type="ECO:0000256" key="3">
    <source>
        <dbReference type="SAM" id="SignalP"/>
    </source>
</evidence>
<dbReference type="InterPro" id="IPR049712">
    <property type="entry name" value="Poly_export"/>
</dbReference>
<accession>A0AAF1JZL0</accession>
<reference evidence="6" key="2">
    <citation type="journal article" date="2021" name="Syst. Appl. Microbiol.">
        <title>Roseomonas hellenica sp. nov., isolated from roots of wild-growing Alkanna tinctoria.</title>
        <authorList>
            <person name="Rat A."/>
            <person name="Naranjo H.D."/>
            <person name="Lebbe L."/>
            <person name="Cnockaert M."/>
            <person name="Krigas N."/>
            <person name="Grigoriadou K."/>
            <person name="Maloupa E."/>
            <person name="Willems A."/>
        </authorList>
    </citation>
    <scope>NUCLEOTIDE SEQUENCE</scope>
    <source>
        <strain evidence="6">LMG 28251</strain>
    </source>
</reference>
<feature type="signal peptide" evidence="3">
    <location>
        <begin position="1"/>
        <end position="24"/>
    </location>
</feature>
<dbReference type="Pfam" id="PF10531">
    <property type="entry name" value="SLBB"/>
    <property type="match status" value="1"/>
</dbReference>
<dbReference type="GO" id="GO:0015159">
    <property type="term" value="F:polysaccharide transmembrane transporter activity"/>
    <property type="evidence" value="ECO:0007669"/>
    <property type="project" value="InterPro"/>
</dbReference>
<evidence type="ECO:0000259" key="4">
    <source>
        <dbReference type="Pfam" id="PF02563"/>
    </source>
</evidence>
<organism evidence="6 7">
    <name type="scientific">Plastoroseomonas arctica</name>
    <dbReference type="NCBI Taxonomy" id="1509237"/>
    <lineage>
        <taxon>Bacteria</taxon>
        <taxon>Pseudomonadati</taxon>
        <taxon>Pseudomonadota</taxon>
        <taxon>Alphaproteobacteria</taxon>
        <taxon>Acetobacterales</taxon>
        <taxon>Acetobacteraceae</taxon>
        <taxon>Plastoroseomonas</taxon>
    </lineage>
</organism>
<keyword evidence="7" id="KW-1185">Reference proteome</keyword>
<dbReference type="Proteomes" id="UP001196068">
    <property type="component" value="Unassembled WGS sequence"/>
</dbReference>
<evidence type="ECO:0000313" key="7">
    <source>
        <dbReference type="Proteomes" id="UP001196068"/>
    </source>
</evidence>
<keyword evidence="1 3" id="KW-0732">Signal</keyword>
<feature type="chain" id="PRO_5042295934" evidence="3">
    <location>
        <begin position="25"/>
        <end position="616"/>
    </location>
</feature>
<dbReference type="Pfam" id="PF02563">
    <property type="entry name" value="Poly_export"/>
    <property type="match status" value="1"/>
</dbReference>
<dbReference type="InterPro" id="IPR019554">
    <property type="entry name" value="Soluble_ligand-bd"/>
</dbReference>
<evidence type="ECO:0000256" key="1">
    <source>
        <dbReference type="ARBA" id="ARBA00022729"/>
    </source>
</evidence>
<name>A0AAF1JZL0_9PROT</name>
<evidence type="ECO:0000313" key="6">
    <source>
        <dbReference type="EMBL" id="MBR0654369.1"/>
    </source>
</evidence>
<feature type="region of interest" description="Disordered" evidence="2">
    <location>
        <begin position="21"/>
        <end position="113"/>
    </location>
</feature>
<proteinExistence type="predicted"/>
<dbReference type="PANTHER" id="PTHR33619">
    <property type="entry name" value="POLYSACCHARIDE EXPORT PROTEIN GFCE-RELATED"/>
    <property type="match status" value="1"/>
</dbReference>
<dbReference type="InterPro" id="IPR003715">
    <property type="entry name" value="Poly_export_N"/>
</dbReference>
<gene>
    <name evidence="6" type="ORF">GXW79_04665</name>
</gene>
<feature type="compositionally biased region" description="Low complexity" evidence="2">
    <location>
        <begin position="21"/>
        <end position="43"/>
    </location>
</feature>
<feature type="domain" description="Polysaccharide export protein N-terminal" evidence="4">
    <location>
        <begin position="141"/>
        <end position="216"/>
    </location>
</feature>
<evidence type="ECO:0000256" key="2">
    <source>
        <dbReference type="SAM" id="MobiDB-lite"/>
    </source>
</evidence>
<dbReference type="PANTHER" id="PTHR33619:SF3">
    <property type="entry name" value="POLYSACCHARIDE EXPORT PROTEIN GFCE-RELATED"/>
    <property type="match status" value="1"/>
</dbReference>
<reference evidence="6" key="1">
    <citation type="submission" date="2020-01" db="EMBL/GenBank/DDBJ databases">
        <authorList>
            <person name="Rat A."/>
        </authorList>
    </citation>
    <scope>NUCLEOTIDE SEQUENCE</scope>
    <source>
        <strain evidence="6">LMG 28251</strain>
    </source>
</reference>
<sequence length="616" mass="65623">MRLRPVLLVLVFAAMLAPPDSARAQQQQPAQQQRPPTQTQAPQSGQAGQTGQAPVGPSDPSLAAQGLAPNPTGPAPVFNQRSLADTPGPLRGIERLGQPTQAEGGPTLVQPLGEGPRAMFPLAAVFGAALFTGQPATSSDAPNPNYVLAPGDRVSIRAWGAVDAEQTAAIDPSGNVFIPNVGPVRLAGTRVGDMQGVVAGAVQQVYTQQVQVYANVLQTQRIGVFVTGFVRNPGRYAGAASDSVLDFLLRAGGVDPTRGSFRVISVQRGGNSVAQVDLYRFLLAGTLPRLTLQEGDTILVARQNPLVGADGAVRNNYLFEAATRSPITGRELIDLARPLPAATNAVVRGVRGSQPFSRYVTINDLSGIVLQDQDTVTFTADVAASTVRVSVEGSRLFPSVLVTDRGMNLCQILDHIAVDAALANPRGVFLLRPSVAAQQRRSIDEALDRLERQLFLSPSPTEGVAAVRTAEAQFISSYIQRARRVQPEGRLVVFDSTGRCNPVRLEDGDIIVIPERSQTVMVQGEVNAPQAVVWRPDWTIPQYLAAAGGVSSRGRVDTLMLRRPSGEVILEPTQPPQAGDELIALPYLDPKVFQIARDVFGAIFQVAVATRTFIRP</sequence>
<dbReference type="AlphaFoldDB" id="A0AAF1JZL0"/>